<dbReference type="Proteomes" id="UP000030564">
    <property type="component" value="Unassembled WGS sequence"/>
</dbReference>
<evidence type="ECO:0000313" key="3">
    <source>
        <dbReference type="Proteomes" id="UP000030564"/>
    </source>
</evidence>
<accession>A0A0A6D9N0</accession>
<keyword evidence="2" id="KW-0030">Aminoacyl-tRNA synthetase</keyword>
<comment type="caution">
    <text evidence="2">The sequence shown here is derived from an EMBL/GenBank/DDBJ whole genome shotgun (WGS) entry which is preliminary data.</text>
</comment>
<dbReference type="AlphaFoldDB" id="A0A0A6D9N0"/>
<gene>
    <name evidence="2" type="ORF">NZ35_18420</name>
</gene>
<feature type="signal peptide" evidence="1">
    <location>
        <begin position="1"/>
        <end position="22"/>
    </location>
</feature>
<dbReference type="PATRIC" id="fig|587753.9.peg.1804"/>
<dbReference type="OrthoDB" id="6981745at2"/>
<reference evidence="2 3" key="1">
    <citation type="submission" date="2014-10" db="EMBL/GenBank/DDBJ databases">
        <title>Draft genome sequence of Pseudomonas chlororaphis EA105.</title>
        <authorList>
            <person name="McCully L.M."/>
            <person name="Bitzer A.S."/>
            <person name="Spence C."/>
            <person name="Bais H."/>
            <person name="Silby M.W."/>
        </authorList>
    </citation>
    <scope>NUCLEOTIDE SEQUENCE [LARGE SCALE GENOMIC DNA]</scope>
    <source>
        <strain evidence="2 3">EA105</strain>
    </source>
</reference>
<evidence type="ECO:0000256" key="1">
    <source>
        <dbReference type="SAM" id="SignalP"/>
    </source>
</evidence>
<protein>
    <submittedName>
        <fullName evidence="2">Valyl-tRNA synthetase</fullName>
    </submittedName>
</protein>
<keyword evidence="2" id="KW-0436">Ligase</keyword>
<name>A0A0A6D9N0_9PSED</name>
<keyword evidence="1" id="KW-0732">Signal</keyword>
<proteinExistence type="predicted"/>
<evidence type="ECO:0000313" key="2">
    <source>
        <dbReference type="EMBL" id="KHA71890.1"/>
    </source>
</evidence>
<organism evidence="2 3">
    <name type="scientific">Pseudomonas chlororaphis</name>
    <dbReference type="NCBI Taxonomy" id="587753"/>
    <lineage>
        <taxon>Bacteria</taxon>
        <taxon>Pseudomonadati</taxon>
        <taxon>Pseudomonadota</taxon>
        <taxon>Gammaproteobacteria</taxon>
        <taxon>Pseudomonadales</taxon>
        <taxon>Pseudomonadaceae</taxon>
        <taxon>Pseudomonas</taxon>
    </lineage>
</organism>
<dbReference type="EMBL" id="JSFK01000018">
    <property type="protein sequence ID" value="KHA71890.1"/>
    <property type="molecule type" value="Genomic_DNA"/>
</dbReference>
<feature type="chain" id="PRO_5002025609" evidence="1">
    <location>
        <begin position="23"/>
        <end position="109"/>
    </location>
</feature>
<dbReference type="GO" id="GO:0004812">
    <property type="term" value="F:aminoacyl-tRNA ligase activity"/>
    <property type="evidence" value="ECO:0007669"/>
    <property type="project" value="UniProtKB-KW"/>
</dbReference>
<sequence>MRTIVITVATLSLAVLACGVQAKELSKSHRFACVWGSDIAAGAQQSKLSGVSLYGARKQLQVRRFQQPWMRMTAMGITEQTYNSTSKLKPAAVKQTYYEQCVRHELAQR</sequence>
<dbReference type="PROSITE" id="PS51257">
    <property type="entry name" value="PROKAR_LIPOPROTEIN"/>
    <property type="match status" value="1"/>
</dbReference>